<name>A0A285PHK9_9HYPH</name>
<sequence>MSESKGVEAVERALSILDCFRTDKTELSLAEISKTTGLYKSTILRLGVSLEKYGYVIRSEGSRFRLGPSAWHLGAIYRQGFDLSTLLRPELKRLSEATFETASYYVREGNARICLFRSEPIRAIRHSIDEGRSMPLELGASGRVLLAFSNNEEEGQREVREKGFALSMGERDEDVAAMAVPILTPSGHLLGALTVSGLITRFTPDKHAPILTALKASQQRLMNQISE</sequence>
<keyword evidence="2" id="KW-0238">DNA-binding</keyword>
<evidence type="ECO:0000313" key="7">
    <source>
        <dbReference type="Proteomes" id="UP000219439"/>
    </source>
</evidence>
<keyword evidence="3" id="KW-0804">Transcription</keyword>
<dbReference type="SUPFAM" id="SSF46785">
    <property type="entry name" value="Winged helix' DNA-binding domain"/>
    <property type="match status" value="1"/>
</dbReference>
<evidence type="ECO:0000256" key="2">
    <source>
        <dbReference type="ARBA" id="ARBA00023125"/>
    </source>
</evidence>
<keyword evidence="1" id="KW-0805">Transcription regulation</keyword>
<dbReference type="GO" id="GO:0045892">
    <property type="term" value="P:negative regulation of DNA-templated transcription"/>
    <property type="evidence" value="ECO:0007669"/>
    <property type="project" value="TreeGrafter"/>
</dbReference>
<dbReference type="Pfam" id="PF09339">
    <property type="entry name" value="HTH_IclR"/>
    <property type="match status" value="1"/>
</dbReference>
<protein>
    <submittedName>
        <fullName evidence="6">Transcriptional regulator, IclR family</fullName>
    </submittedName>
</protein>
<reference evidence="6 7" key="1">
    <citation type="submission" date="2017-09" db="EMBL/GenBank/DDBJ databases">
        <authorList>
            <person name="Ehlers B."/>
            <person name="Leendertz F.H."/>
        </authorList>
    </citation>
    <scope>NUCLEOTIDE SEQUENCE [LARGE SCALE GENOMIC DNA]</scope>
    <source>
        <strain evidence="6 7">DSM 18289</strain>
    </source>
</reference>
<dbReference type="GO" id="GO:0003700">
    <property type="term" value="F:DNA-binding transcription factor activity"/>
    <property type="evidence" value="ECO:0007669"/>
    <property type="project" value="TreeGrafter"/>
</dbReference>
<dbReference type="SUPFAM" id="SSF55781">
    <property type="entry name" value="GAF domain-like"/>
    <property type="match status" value="1"/>
</dbReference>
<dbReference type="AlphaFoldDB" id="A0A285PHK9"/>
<evidence type="ECO:0000259" key="4">
    <source>
        <dbReference type="PROSITE" id="PS51077"/>
    </source>
</evidence>
<dbReference type="SMART" id="SM00346">
    <property type="entry name" value="HTH_ICLR"/>
    <property type="match status" value="1"/>
</dbReference>
<keyword evidence="7" id="KW-1185">Reference proteome</keyword>
<dbReference type="Proteomes" id="UP000219439">
    <property type="component" value="Unassembled WGS sequence"/>
</dbReference>
<dbReference type="GO" id="GO:0003677">
    <property type="term" value="F:DNA binding"/>
    <property type="evidence" value="ECO:0007669"/>
    <property type="project" value="UniProtKB-KW"/>
</dbReference>
<dbReference type="InterPro" id="IPR005471">
    <property type="entry name" value="Tscrpt_reg_IclR_N"/>
</dbReference>
<dbReference type="InterPro" id="IPR036388">
    <property type="entry name" value="WH-like_DNA-bd_sf"/>
</dbReference>
<organism evidence="6 7">
    <name type="scientific">Cohaesibacter gelatinilyticus</name>
    <dbReference type="NCBI Taxonomy" id="372072"/>
    <lineage>
        <taxon>Bacteria</taxon>
        <taxon>Pseudomonadati</taxon>
        <taxon>Pseudomonadota</taxon>
        <taxon>Alphaproteobacteria</taxon>
        <taxon>Hyphomicrobiales</taxon>
        <taxon>Cohaesibacteraceae</taxon>
    </lineage>
</organism>
<evidence type="ECO:0000259" key="5">
    <source>
        <dbReference type="PROSITE" id="PS51078"/>
    </source>
</evidence>
<dbReference type="Pfam" id="PF01614">
    <property type="entry name" value="IclR_C"/>
    <property type="match status" value="2"/>
</dbReference>
<evidence type="ECO:0000256" key="1">
    <source>
        <dbReference type="ARBA" id="ARBA00023015"/>
    </source>
</evidence>
<evidence type="ECO:0000313" key="6">
    <source>
        <dbReference type="EMBL" id="SNZ21220.1"/>
    </source>
</evidence>
<dbReference type="InterPro" id="IPR036390">
    <property type="entry name" value="WH_DNA-bd_sf"/>
</dbReference>
<dbReference type="PROSITE" id="PS51077">
    <property type="entry name" value="HTH_ICLR"/>
    <property type="match status" value="1"/>
</dbReference>
<dbReference type="EMBL" id="OBEL01000007">
    <property type="protein sequence ID" value="SNZ21220.1"/>
    <property type="molecule type" value="Genomic_DNA"/>
</dbReference>
<dbReference type="Gene3D" id="3.30.450.40">
    <property type="match status" value="2"/>
</dbReference>
<feature type="domain" description="HTH iclR-type" evidence="4">
    <location>
        <begin position="7"/>
        <end position="68"/>
    </location>
</feature>
<dbReference type="InterPro" id="IPR014757">
    <property type="entry name" value="Tscrpt_reg_IclR_C"/>
</dbReference>
<proteinExistence type="predicted"/>
<dbReference type="Gene3D" id="1.10.10.10">
    <property type="entry name" value="Winged helix-like DNA-binding domain superfamily/Winged helix DNA-binding domain"/>
    <property type="match status" value="1"/>
</dbReference>
<dbReference type="PANTHER" id="PTHR30136:SF39">
    <property type="entry name" value="TRANSCRIPTIONAL REGULATORY PROTEIN"/>
    <property type="match status" value="1"/>
</dbReference>
<feature type="domain" description="IclR-ED" evidence="5">
    <location>
        <begin position="69"/>
        <end position="227"/>
    </location>
</feature>
<dbReference type="OrthoDB" id="6166718at2"/>
<dbReference type="InterPro" id="IPR029016">
    <property type="entry name" value="GAF-like_dom_sf"/>
</dbReference>
<dbReference type="PANTHER" id="PTHR30136">
    <property type="entry name" value="HELIX-TURN-HELIX TRANSCRIPTIONAL REGULATOR, ICLR FAMILY"/>
    <property type="match status" value="1"/>
</dbReference>
<dbReference type="InterPro" id="IPR050707">
    <property type="entry name" value="HTH_MetabolicPath_Reg"/>
</dbReference>
<dbReference type="RefSeq" id="WP_097155602.1">
    <property type="nucleotide sequence ID" value="NZ_OBEL01000007.1"/>
</dbReference>
<gene>
    <name evidence="6" type="ORF">SAMN06265368_4337</name>
</gene>
<accession>A0A285PHK9</accession>
<evidence type="ECO:0000256" key="3">
    <source>
        <dbReference type="ARBA" id="ARBA00023163"/>
    </source>
</evidence>
<dbReference type="PROSITE" id="PS51078">
    <property type="entry name" value="ICLR_ED"/>
    <property type="match status" value="1"/>
</dbReference>